<dbReference type="Pfam" id="PF00078">
    <property type="entry name" value="RVT_1"/>
    <property type="match status" value="1"/>
</dbReference>
<evidence type="ECO:0000259" key="2">
    <source>
        <dbReference type="Pfam" id="PF13456"/>
    </source>
</evidence>
<dbReference type="InterPro" id="IPR000477">
    <property type="entry name" value="RT_dom"/>
</dbReference>
<sequence length="425" mass="49413">MTERDGKQIPIYFVNRVLQGLKINYTLMKKLILALSWPNTYESRRSEFTYTLRFKFDTTNNEAEYEALIAGLQIAEQMGVKNLQANVDAWFVANQVNGTYIAKDPGMIKYLEKETLPADVKKARSVRRKSQRFAILNETLYKKAFLEPWLRSKRDTINELGEIDKNLDSGLISETIILRRLELKHKLLNINDMESKDYIQKSKVTWAIEGDENSKFFHGIINKKRSQLAIRGIFVDGSWCTEPGTIKKAFVNHFEARFKESGLQRFKINFQFPKKLLQNQADDLERVVSRDEIRLAVWNCGDNKSPGPDGYSFEFLKKYWDLIGSDLCEAVEYFFRNGSFSKGCNSSFITLIPKVLANRLMKVISDLVSDTQSAFVSGRQILDGPFILDELLQWCKRRNKQTMFFKVDFAKAYDSIRWDYLIDVF</sequence>
<dbReference type="InterPro" id="IPR002156">
    <property type="entry name" value="RNaseH_domain"/>
</dbReference>
<dbReference type="PANTHER" id="PTHR48475:SF2">
    <property type="entry name" value="RIBONUCLEASE H"/>
    <property type="match status" value="1"/>
</dbReference>
<dbReference type="Pfam" id="PF13456">
    <property type="entry name" value="RVT_3"/>
    <property type="match status" value="1"/>
</dbReference>
<evidence type="ECO:0000313" key="3">
    <source>
        <dbReference type="EMBL" id="GEZ92325.1"/>
    </source>
</evidence>
<accession>A0A699IWN8</accession>
<organism evidence="3">
    <name type="scientific">Tanacetum cinerariifolium</name>
    <name type="common">Dalmatian daisy</name>
    <name type="synonym">Chrysanthemum cinerariifolium</name>
    <dbReference type="NCBI Taxonomy" id="118510"/>
    <lineage>
        <taxon>Eukaryota</taxon>
        <taxon>Viridiplantae</taxon>
        <taxon>Streptophyta</taxon>
        <taxon>Embryophyta</taxon>
        <taxon>Tracheophyta</taxon>
        <taxon>Spermatophyta</taxon>
        <taxon>Magnoliopsida</taxon>
        <taxon>eudicotyledons</taxon>
        <taxon>Gunneridae</taxon>
        <taxon>Pentapetalae</taxon>
        <taxon>asterids</taxon>
        <taxon>campanulids</taxon>
        <taxon>Asterales</taxon>
        <taxon>Asteraceae</taxon>
        <taxon>Asteroideae</taxon>
        <taxon>Anthemideae</taxon>
        <taxon>Anthemidinae</taxon>
        <taxon>Tanacetum</taxon>
    </lineage>
</organism>
<gene>
    <name evidence="3" type="ORF">Tci_564298</name>
</gene>
<feature type="domain" description="Reverse transcriptase" evidence="1">
    <location>
        <begin position="350"/>
        <end position="422"/>
    </location>
</feature>
<dbReference type="AlphaFoldDB" id="A0A699IWN8"/>
<dbReference type="GO" id="GO:0003676">
    <property type="term" value="F:nucleic acid binding"/>
    <property type="evidence" value="ECO:0007669"/>
    <property type="project" value="InterPro"/>
</dbReference>
<dbReference type="EMBL" id="BKCJ010342624">
    <property type="protein sequence ID" value="GEZ92325.1"/>
    <property type="molecule type" value="Genomic_DNA"/>
</dbReference>
<feature type="domain" description="RNase H type-1" evidence="2">
    <location>
        <begin position="57"/>
        <end position="100"/>
    </location>
</feature>
<keyword evidence="3" id="KW-0548">Nucleotidyltransferase</keyword>
<keyword evidence="3" id="KW-0695">RNA-directed DNA polymerase</keyword>
<comment type="caution">
    <text evidence="3">The sequence shown here is derived from an EMBL/GenBank/DDBJ whole genome shotgun (WGS) entry which is preliminary data.</text>
</comment>
<dbReference type="GO" id="GO:0004523">
    <property type="term" value="F:RNA-DNA hybrid ribonuclease activity"/>
    <property type="evidence" value="ECO:0007669"/>
    <property type="project" value="InterPro"/>
</dbReference>
<dbReference type="InterPro" id="IPR012337">
    <property type="entry name" value="RNaseH-like_sf"/>
</dbReference>
<protein>
    <submittedName>
        <fullName evidence="3">RNA-directed DNA polymerase, eukaryota</fullName>
    </submittedName>
</protein>
<dbReference type="InterPro" id="IPR036397">
    <property type="entry name" value="RNaseH_sf"/>
</dbReference>
<keyword evidence="3" id="KW-0808">Transferase</keyword>
<dbReference type="PANTHER" id="PTHR48475">
    <property type="entry name" value="RIBONUCLEASE H"/>
    <property type="match status" value="1"/>
</dbReference>
<reference evidence="3" key="1">
    <citation type="journal article" date="2019" name="Sci. Rep.">
        <title>Draft genome of Tanacetum cinerariifolium, the natural source of mosquito coil.</title>
        <authorList>
            <person name="Yamashiro T."/>
            <person name="Shiraishi A."/>
            <person name="Satake H."/>
            <person name="Nakayama K."/>
        </authorList>
    </citation>
    <scope>NUCLEOTIDE SEQUENCE</scope>
</reference>
<dbReference type="Gene3D" id="3.30.420.10">
    <property type="entry name" value="Ribonuclease H-like superfamily/Ribonuclease H"/>
    <property type="match status" value="1"/>
</dbReference>
<name>A0A699IWN8_TANCI</name>
<dbReference type="SUPFAM" id="SSF53098">
    <property type="entry name" value="Ribonuclease H-like"/>
    <property type="match status" value="1"/>
</dbReference>
<proteinExistence type="predicted"/>
<dbReference type="GO" id="GO:0003964">
    <property type="term" value="F:RNA-directed DNA polymerase activity"/>
    <property type="evidence" value="ECO:0007669"/>
    <property type="project" value="UniProtKB-KW"/>
</dbReference>
<evidence type="ECO:0000259" key="1">
    <source>
        <dbReference type="Pfam" id="PF00078"/>
    </source>
</evidence>